<dbReference type="KEGG" id="bmat:DB723_04545"/>
<accession>A0A5J6WD29</accession>
<proteinExistence type="predicted"/>
<dbReference type="InterPro" id="IPR008421">
    <property type="entry name" value="Borrelia_lipoprotein_PFam54/60"/>
</dbReference>
<protein>
    <submittedName>
        <fullName evidence="3">Complement regulator-acquiring protein</fullName>
    </submittedName>
</protein>
<dbReference type="NCBIfam" id="NF033729">
    <property type="entry name" value="borfam54_2"/>
    <property type="match status" value="1"/>
</dbReference>
<dbReference type="AlphaFoldDB" id="A0A5J6WD29"/>
<feature type="coiled-coil region" evidence="1">
    <location>
        <begin position="85"/>
        <end position="115"/>
    </location>
</feature>
<feature type="region of interest" description="Disordered" evidence="2">
    <location>
        <begin position="46"/>
        <end position="81"/>
    </location>
</feature>
<dbReference type="OrthoDB" id="352901at2"/>
<evidence type="ECO:0000313" key="4">
    <source>
        <dbReference type="Proteomes" id="UP000326393"/>
    </source>
</evidence>
<evidence type="ECO:0000313" key="3">
    <source>
        <dbReference type="EMBL" id="QFI15001.1"/>
    </source>
</evidence>
<reference evidence="3 4" key="1">
    <citation type="journal article" date="2020" name="Int. J. Syst. Evol. Microbiol.">
        <title>Borrelia maritima sp. nov., a novel species of the Borrelia burgdorferi sensu lato complex, occupying a basal position to North American species.</title>
        <authorList>
            <person name="Margos G."/>
            <person name="Fedorova N."/>
            <person name="Becker N.S."/>
            <person name="Kleinjan J.E."/>
            <person name="Marosevic D."/>
            <person name="Krebs S."/>
            <person name="Hui L."/>
            <person name="Fingerle V."/>
            <person name="Lane R.S."/>
        </authorList>
    </citation>
    <scope>NUCLEOTIDE SEQUENCE [LARGE SCALE GENOMIC DNA]</scope>
    <source>
        <strain evidence="3 4">CA690</strain>
    </source>
</reference>
<gene>
    <name evidence="3" type="ORF">DB723_04545</name>
</gene>
<dbReference type="Gene3D" id="1.10.3160.10">
    <property type="entry name" value="Bbcrasp-1"/>
    <property type="match status" value="1"/>
</dbReference>
<feature type="compositionally biased region" description="Basic and acidic residues" evidence="2">
    <location>
        <begin position="58"/>
        <end position="81"/>
    </location>
</feature>
<keyword evidence="1" id="KW-0175">Coiled coil</keyword>
<dbReference type="Pfam" id="PF05714">
    <property type="entry name" value="PFam54_60"/>
    <property type="match status" value="1"/>
</dbReference>
<organism evidence="3 4">
    <name type="scientific">Borrelia maritima</name>
    <dbReference type="NCBI Taxonomy" id="2761123"/>
    <lineage>
        <taxon>Bacteria</taxon>
        <taxon>Pseudomonadati</taxon>
        <taxon>Spirochaetota</taxon>
        <taxon>Spirochaetia</taxon>
        <taxon>Spirochaetales</taxon>
        <taxon>Borreliaceae</taxon>
        <taxon>Borrelia</taxon>
    </lineage>
</organism>
<dbReference type="EMBL" id="CP044536">
    <property type="protein sequence ID" value="QFI15001.1"/>
    <property type="molecule type" value="Genomic_DNA"/>
</dbReference>
<evidence type="ECO:0000256" key="2">
    <source>
        <dbReference type="SAM" id="MobiDB-lite"/>
    </source>
</evidence>
<keyword evidence="4" id="KW-1185">Reference proteome</keyword>
<geneLocation type="plasmid" evidence="3 4">
    <name>lp54</name>
</geneLocation>
<name>A0A5J6WD29_9SPIR</name>
<sequence length="292" mass="34129">MLVLIYKESTLTTFELKIIKINIITAILTFICISCAPVNTVEPKINDHTNSQGGSENSKNESGDLKPANQEHQKDEKDSKRQNTILKLKEIGKTLENQKKKEKEEQEKIKKLNTEDYNFTNVLDDKALYFLEKANLETKMQIKRILYSSLDYNTDEIKKLKEIFDQIIKTSQGKEKELALTYLLQTAEFIQSQLDEHLKTIKMLLDYLNQKDLEDLIIHIEYGLKLKAEFAKQLKETVTKFNNEAQKKFEKNGDFIWNASEALEHIKENYLKFYSIVSGDVEYKKMELNKQK</sequence>
<feature type="compositionally biased region" description="Polar residues" evidence="2">
    <location>
        <begin position="48"/>
        <end position="57"/>
    </location>
</feature>
<evidence type="ECO:0000256" key="1">
    <source>
        <dbReference type="SAM" id="Coils"/>
    </source>
</evidence>
<keyword evidence="3" id="KW-0614">Plasmid</keyword>
<dbReference type="Proteomes" id="UP000326393">
    <property type="component" value="Plasmid lp54"/>
</dbReference>